<dbReference type="RefSeq" id="WP_209764275.1">
    <property type="nucleotide sequence ID" value="NZ_JAGINP010000002.1"/>
</dbReference>
<accession>A0ABS4SEP2</accession>
<evidence type="ECO:0000313" key="2">
    <source>
        <dbReference type="Proteomes" id="UP000781958"/>
    </source>
</evidence>
<sequence>MAQISAQKLVETGAAPVMTNASTGGDSFTNTGSEALLLKNSSGSAVTVTLKSRNTAPVIDGYGTVSKPDTAITVPANGIAIAGPFPQRAYNDPATSRLSLTYTSSGATSVAVIALK</sequence>
<comment type="caution">
    <text evidence="1">The sequence shown here is derived from an EMBL/GenBank/DDBJ whole genome shotgun (WGS) entry which is preliminary data.</text>
</comment>
<keyword evidence="2" id="KW-1185">Reference proteome</keyword>
<dbReference type="Proteomes" id="UP000781958">
    <property type="component" value="Unassembled WGS sequence"/>
</dbReference>
<protein>
    <submittedName>
        <fullName evidence="1">Uncharacterized protein</fullName>
    </submittedName>
</protein>
<dbReference type="EMBL" id="JAGINP010000002">
    <property type="protein sequence ID" value="MBP2291043.1"/>
    <property type="molecule type" value="Genomic_DNA"/>
</dbReference>
<gene>
    <name evidence="1" type="ORF">J2851_000785</name>
</gene>
<evidence type="ECO:0000313" key="1">
    <source>
        <dbReference type="EMBL" id="MBP2291043.1"/>
    </source>
</evidence>
<organism evidence="1 2">
    <name type="scientific">Azospirillum rugosum</name>
    <dbReference type="NCBI Taxonomy" id="416170"/>
    <lineage>
        <taxon>Bacteria</taxon>
        <taxon>Pseudomonadati</taxon>
        <taxon>Pseudomonadota</taxon>
        <taxon>Alphaproteobacteria</taxon>
        <taxon>Rhodospirillales</taxon>
        <taxon>Azospirillaceae</taxon>
        <taxon>Azospirillum</taxon>
    </lineage>
</organism>
<name>A0ABS4SEP2_9PROT</name>
<reference evidence="1 2" key="1">
    <citation type="submission" date="2021-03" db="EMBL/GenBank/DDBJ databases">
        <title>Genomic Encyclopedia of Type Strains, Phase III (KMG-III): the genomes of soil and plant-associated and newly described type strains.</title>
        <authorList>
            <person name="Whitman W."/>
        </authorList>
    </citation>
    <scope>NUCLEOTIDE SEQUENCE [LARGE SCALE GENOMIC DNA]</scope>
    <source>
        <strain evidence="1 2">IMMIB AFH-6</strain>
    </source>
</reference>
<proteinExistence type="predicted"/>